<organism evidence="1">
    <name type="scientific">uncultured Desulfobacterium sp</name>
    <dbReference type="NCBI Taxonomy" id="201089"/>
    <lineage>
        <taxon>Bacteria</taxon>
        <taxon>Pseudomonadati</taxon>
        <taxon>Thermodesulfobacteriota</taxon>
        <taxon>Desulfobacteria</taxon>
        <taxon>Desulfobacterales</taxon>
        <taxon>Desulfobacteriaceae</taxon>
        <taxon>Desulfobacterium</taxon>
        <taxon>environmental samples</taxon>
    </lineage>
</organism>
<reference evidence="1" key="1">
    <citation type="journal article" date="2011" name="Environ. Microbiol.">
        <title>Genomic insights into the metabolic potential of the polycyclic aromatic hydrocarbon degrading sulfate-reducing Deltaproteobacterium N47.</title>
        <authorList>
            <person name="Bergmann F."/>
            <person name="Selesi D."/>
            <person name="Weinmaier T."/>
            <person name="Tischler P."/>
            <person name="Rattei T."/>
            <person name="Meckenstock R.U."/>
        </authorList>
    </citation>
    <scope>NUCLEOTIDE SEQUENCE</scope>
</reference>
<accession>E1YC77</accession>
<gene>
    <name evidence="1" type="ORF">N47_G34950</name>
</gene>
<evidence type="ECO:0000313" key="1">
    <source>
        <dbReference type="EMBL" id="CBX28171.1"/>
    </source>
</evidence>
<protein>
    <submittedName>
        <fullName evidence="1">Uncharacterized protein</fullName>
    </submittedName>
</protein>
<proteinExistence type="predicted"/>
<name>E1YC77_9BACT</name>
<dbReference type="AlphaFoldDB" id="E1YC77"/>
<sequence length="37" mass="4305">MESHQKIFPLRENGNNCQTANVLTRTSRNQEFLVKPC</sequence>
<dbReference type="EMBL" id="FR695868">
    <property type="protein sequence ID" value="CBX28171.1"/>
    <property type="molecule type" value="Genomic_DNA"/>
</dbReference>